<dbReference type="Proteomes" id="UP000011750">
    <property type="component" value="Chromosome A09"/>
</dbReference>
<dbReference type="AlphaFoldDB" id="M4F6S3"/>
<dbReference type="EnsemblPlants" id="Bra036783.1">
    <property type="protein sequence ID" value="Bra036783.1-P"/>
    <property type="gene ID" value="Bra036783"/>
</dbReference>
<feature type="region of interest" description="Disordered" evidence="1">
    <location>
        <begin position="1"/>
        <end position="24"/>
    </location>
</feature>
<dbReference type="Gramene" id="Bra036783.1">
    <property type="protein sequence ID" value="Bra036783.1-P"/>
    <property type="gene ID" value="Bra036783"/>
</dbReference>
<evidence type="ECO:0000313" key="3">
    <source>
        <dbReference type="Proteomes" id="UP000011750"/>
    </source>
</evidence>
<evidence type="ECO:0000256" key="1">
    <source>
        <dbReference type="SAM" id="MobiDB-lite"/>
    </source>
</evidence>
<dbReference type="InParanoid" id="M4F6S3"/>
<sequence>MPDSAGGGRRWDDDMGKRSDGEWMRTEDGVANSVVLSVDVKEFVMVVDRSGEGGGWCKHTHEAEAERWRHDELENSVILTDILTENEILGIFRRISSEYTDEIPRKSHSSETTDEYPRKFRGIIGFRYFLGIVRDFSDDSGLCF</sequence>
<evidence type="ECO:0000313" key="2">
    <source>
        <dbReference type="EnsemblPlants" id="Bra036783.1-P"/>
    </source>
</evidence>
<proteinExistence type="predicted"/>
<reference evidence="2 3" key="1">
    <citation type="journal article" date="2011" name="Nat. Genet.">
        <title>The genome of the mesopolyploid crop species Brassica rapa.</title>
        <authorList>
            <consortium name="Brassica rapa Genome Sequencing Project Consortium"/>
            <person name="Wang X."/>
            <person name="Wang H."/>
            <person name="Wang J."/>
            <person name="Sun R."/>
            <person name="Wu J."/>
            <person name="Liu S."/>
            <person name="Bai Y."/>
            <person name="Mun J.H."/>
            <person name="Bancroft I."/>
            <person name="Cheng F."/>
            <person name="Huang S."/>
            <person name="Li X."/>
            <person name="Hua W."/>
            <person name="Wang J."/>
            <person name="Wang X."/>
            <person name="Freeling M."/>
            <person name="Pires J.C."/>
            <person name="Paterson A.H."/>
            <person name="Chalhoub B."/>
            <person name="Wang B."/>
            <person name="Hayward A."/>
            <person name="Sharpe A.G."/>
            <person name="Park B.S."/>
            <person name="Weisshaar B."/>
            <person name="Liu B."/>
            <person name="Li B."/>
            <person name="Liu B."/>
            <person name="Tong C."/>
            <person name="Song C."/>
            <person name="Duran C."/>
            <person name="Peng C."/>
            <person name="Geng C."/>
            <person name="Koh C."/>
            <person name="Lin C."/>
            <person name="Edwards D."/>
            <person name="Mu D."/>
            <person name="Shen D."/>
            <person name="Soumpourou E."/>
            <person name="Li F."/>
            <person name="Fraser F."/>
            <person name="Conant G."/>
            <person name="Lassalle G."/>
            <person name="King G.J."/>
            <person name="Bonnema G."/>
            <person name="Tang H."/>
            <person name="Wang H."/>
            <person name="Belcram H."/>
            <person name="Zhou H."/>
            <person name="Hirakawa H."/>
            <person name="Abe H."/>
            <person name="Guo H."/>
            <person name="Wang H."/>
            <person name="Jin H."/>
            <person name="Parkin I.A."/>
            <person name="Batley J."/>
            <person name="Kim J.S."/>
            <person name="Just J."/>
            <person name="Li J."/>
            <person name="Xu J."/>
            <person name="Deng J."/>
            <person name="Kim J.A."/>
            <person name="Li J."/>
            <person name="Yu J."/>
            <person name="Meng J."/>
            <person name="Wang J."/>
            <person name="Min J."/>
            <person name="Poulain J."/>
            <person name="Wang J."/>
            <person name="Hatakeyama K."/>
            <person name="Wu K."/>
            <person name="Wang L."/>
            <person name="Fang L."/>
            <person name="Trick M."/>
            <person name="Links M.G."/>
            <person name="Zhao M."/>
            <person name="Jin M."/>
            <person name="Ramchiary N."/>
            <person name="Drou N."/>
            <person name="Berkman P.J."/>
            <person name="Cai Q."/>
            <person name="Huang Q."/>
            <person name="Li R."/>
            <person name="Tabata S."/>
            <person name="Cheng S."/>
            <person name="Zhang S."/>
            <person name="Zhang S."/>
            <person name="Huang S."/>
            <person name="Sato S."/>
            <person name="Sun S."/>
            <person name="Kwon S.J."/>
            <person name="Choi S.R."/>
            <person name="Lee T.H."/>
            <person name="Fan W."/>
            <person name="Zhao X."/>
            <person name="Tan X."/>
            <person name="Xu X."/>
            <person name="Wang Y."/>
            <person name="Qiu Y."/>
            <person name="Yin Y."/>
            <person name="Li Y."/>
            <person name="Du Y."/>
            <person name="Liao Y."/>
            <person name="Lim Y."/>
            <person name="Narusaka Y."/>
            <person name="Wang Y."/>
            <person name="Wang Z."/>
            <person name="Li Z."/>
            <person name="Wang Z."/>
            <person name="Xiong Z."/>
            <person name="Zhang Z."/>
        </authorList>
    </citation>
    <scope>NUCLEOTIDE SEQUENCE [LARGE SCALE GENOMIC DNA]</scope>
    <source>
        <strain evidence="2 3">cv. Chiifu-401-42</strain>
    </source>
</reference>
<keyword evidence="3" id="KW-1185">Reference proteome</keyword>
<reference evidence="2" key="3">
    <citation type="submission" date="2023-03" db="UniProtKB">
        <authorList>
            <consortium name="EnsemblPlants"/>
        </authorList>
    </citation>
    <scope>IDENTIFICATION</scope>
    <source>
        <strain evidence="2">cv. Chiifu-401-42</strain>
    </source>
</reference>
<feature type="compositionally biased region" description="Basic and acidic residues" evidence="1">
    <location>
        <begin position="9"/>
        <end position="24"/>
    </location>
</feature>
<organism evidence="2 3">
    <name type="scientific">Brassica campestris</name>
    <name type="common">Field mustard</name>
    <dbReference type="NCBI Taxonomy" id="3711"/>
    <lineage>
        <taxon>Eukaryota</taxon>
        <taxon>Viridiplantae</taxon>
        <taxon>Streptophyta</taxon>
        <taxon>Embryophyta</taxon>
        <taxon>Tracheophyta</taxon>
        <taxon>Spermatophyta</taxon>
        <taxon>Magnoliopsida</taxon>
        <taxon>eudicotyledons</taxon>
        <taxon>Gunneridae</taxon>
        <taxon>Pentapetalae</taxon>
        <taxon>rosids</taxon>
        <taxon>malvids</taxon>
        <taxon>Brassicales</taxon>
        <taxon>Brassicaceae</taxon>
        <taxon>Brassiceae</taxon>
        <taxon>Brassica</taxon>
    </lineage>
</organism>
<protein>
    <submittedName>
        <fullName evidence="2">Uncharacterized protein</fullName>
    </submittedName>
</protein>
<name>M4F6S3_BRACM</name>
<dbReference type="HOGENOM" id="CLU_1799170_0_0_1"/>
<accession>M4F6S3</accession>
<reference evidence="2 3" key="2">
    <citation type="journal article" date="2018" name="Hortic Res">
        <title>Improved Brassica rapa reference genome by single-molecule sequencing and chromosome conformation capture technologies.</title>
        <authorList>
            <person name="Zhang L."/>
            <person name="Cai X."/>
            <person name="Wu J."/>
            <person name="Liu M."/>
            <person name="Grob S."/>
            <person name="Cheng F."/>
            <person name="Liang J."/>
            <person name="Cai C."/>
            <person name="Liu Z."/>
            <person name="Liu B."/>
            <person name="Wang F."/>
            <person name="Li S."/>
            <person name="Liu F."/>
            <person name="Li X."/>
            <person name="Cheng L."/>
            <person name="Yang W."/>
            <person name="Li M.H."/>
            <person name="Grossniklaus U."/>
            <person name="Zheng H."/>
            <person name="Wang X."/>
        </authorList>
    </citation>
    <scope>NUCLEOTIDE SEQUENCE [LARGE SCALE GENOMIC DNA]</scope>
    <source>
        <strain evidence="2 3">cv. Chiifu-401-42</strain>
    </source>
</reference>